<dbReference type="Proteomes" id="UP000249402">
    <property type="component" value="Unassembled WGS sequence"/>
</dbReference>
<dbReference type="AlphaFoldDB" id="A0A395H036"/>
<evidence type="ECO:0000256" key="5">
    <source>
        <dbReference type="ARBA" id="ARBA00023242"/>
    </source>
</evidence>
<dbReference type="InterPro" id="IPR007219">
    <property type="entry name" value="XnlR_reg_dom"/>
</dbReference>
<feature type="domain" description="Zn(2)-C6 fungal-type" evidence="7">
    <location>
        <begin position="11"/>
        <end position="40"/>
    </location>
</feature>
<dbReference type="PANTHER" id="PTHR31668:SF28">
    <property type="entry name" value="ZN(II)2CYS6 TRANSCRIPTION FACTOR (EUROFUNG)"/>
    <property type="match status" value="1"/>
</dbReference>
<dbReference type="SUPFAM" id="SSF57701">
    <property type="entry name" value="Zn2/Cys6 DNA-binding domain"/>
    <property type="match status" value="1"/>
</dbReference>
<organism evidence="8 9">
    <name type="scientific">Aspergillus ibericus CBS 121593</name>
    <dbReference type="NCBI Taxonomy" id="1448316"/>
    <lineage>
        <taxon>Eukaryota</taxon>
        <taxon>Fungi</taxon>
        <taxon>Dikarya</taxon>
        <taxon>Ascomycota</taxon>
        <taxon>Pezizomycotina</taxon>
        <taxon>Eurotiomycetes</taxon>
        <taxon>Eurotiomycetidae</taxon>
        <taxon>Eurotiales</taxon>
        <taxon>Aspergillaceae</taxon>
        <taxon>Aspergillus</taxon>
        <taxon>Aspergillus subgen. Circumdati</taxon>
    </lineage>
</organism>
<proteinExistence type="predicted"/>
<dbReference type="GO" id="GO:0006351">
    <property type="term" value="P:DNA-templated transcription"/>
    <property type="evidence" value="ECO:0007669"/>
    <property type="project" value="InterPro"/>
</dbReference>
<protein>
    <submittedName>
        <fullName evidence="8">C6 transcription factor</fullName>
    </submittedName>
</protein>
<keyword evidence="5" id="KW-0539">Nucleus</keyword>
<dbReference type="GO" id="GO:0009893">
    <property type="term" value="P:positive regulation of metabolic process"/>
    <property type="evidence" value="ECO:0007669"/>
    <property type="project" value="UniProtKB-ARBA"/>
</dbReference>
<evidence type="ECO:0000313" key="8">
    <source>
        <dbReference type="EMBL" id="RAL01202.1"/>
    </source>
</evidence>
<dbReference type="PROSITE" id="PS50048">
    <property type="entry name" value="ZN2_CY6_FUNGAL_2"/>
    <property type="match status" value="1"/>
</dbReference>
<dbReference type="CDD" id="cd12148">
    <property type="entry name" value="fungal_TF_MHR"/>
    <property type="match status" value="1"/>
</dbReference>
<dbReference type="RefSeq" id="XP_025575529.1">
    <property type="nucleotide sequence ID" value="XM_025716869.1"/>
</dbReference>
<evidence type="ECO:0000256" key="6">
    <source>
        <dbReference type="SAM" id="MobiDB-lite"/>
    </source>
</evidence>
<dbReference type="InterPro" id="IPR050797">
    <property type="entry name" value="Carb_Metab_Trans_Reg"/>
</dbReference>
<dbReference type="GO" id="GO:0003677">
    <property type="term" value="F:DNA binding"/>
    <property type="evidence" value="ECO:0007669"/>
    <property type="project" value="UniProtKB-KW"/>
</dbReference>
<keyword evidence="4" id="KW-0804">Transcription</keyword>
<dbReference type="Pfam" id="PF00172">
    <property type="entry name" value="Zn_clus"/>
    <property type="match status" value="1"/>
</dbReference>
<dbReference type="CDD" id="cd00067">
    <property type="entry name" value="GAL4"/>
    <property type="match status" value="1"/>
</dbReference>
<dbReference type="SMART" id="SM00066">
    <property type="entry name" value="GAL4"/>
    <property type="match status" value="1"/>
</dbReference>
<dbReference type="InterPro" id="IPR036864">
    <property type="entry name" value="Zn2-C6_fun-type_DNA-bd_sf"/>
</dbReference>
<dbReference type="VEuPathDB" id="FungiDB:BO80DRAFT_382013"/>
<dbReference type="Gene3D" id="4.10.240.10">
    <property type="entry name" value="Zn(2)-C6 fungal-type DNA-binding domain"/>
    <property type="match status" value="1"/>
</dbReference>
<dbReference type="GO" id="GO:0000981">
    <property type="term" value="F:DNA-binding transcription factor activity, RNA polymerase II-specific"/>
    <property type="evidence" value="ECO:0007669"/>
    <property type="project" value="InterPro"/>
</dbReference>
<name>A0A395H036_9EURO</name>
<keyword evidence="2" id="KW-0805">Transcription regulation</keyword>
<dbReference type="EMBL" id="KZ824437">
    <property type="protein sequence ID" value="RAL01202.1"/>
    <property type="molecule type" value="Genomic_DNA"/>
</dbReference>
<sequence length="682" mass="75660">MSSRTSITKRACDGCKIRKIRCGGGQPCRSCFNARIKCTYIRVQQPRGPQKLRATTKYLIDQAQRGVEIHTSLPSAPLSGEVLENDHTPTPVPQKCGEKSERSRIPTNVLASPLYIYHVRMYPVWPIVDVESVMSILQQDTEVKDHETYALATAVAAATIAQLRLGQNSLPDKSITAETFATECMRARRSCDYRSRLNLNNVRTAFFLHVYYENQQSGASESLLYLREAITLAQMMYLHREASYSGLSPEEQQMRRRVLWLLFVTERGVCILHKLPVVLRTDISTPDLDANDEPQVLPAFLKLLNLFRLFEQSKMFDIIEDDHGGMDTISNEVHNLDKRFLGLLQDNLQDGSALLDHISDVQKADLCVTRHWMRMILWKVSSKKRPQGSSSYWPTSPSFPILVAKELLNIVSQLPRAAIEAHGLGMELKLYEIASSLADAVIDLAMLPRAPAWDNESRPSNILARLHSILSTFRGGGNKELAELLYKKMADAQARSGPALSPPIRDPHIPVKSKMLPGTIDSVPGGEGLAHKGSTAAVEAASPMPDDIDTIGNWSSQHSGMQPMGQQPQDRISLEQASGYNDLQSLEDMLSPTFPGTTLPQPDYSQFAHNPCLSTLPYPAFDDMRSTPLSFSSPSPSLPSGSVEMLISDFIAQIPEGQFPPDHYFSGNDFLDPALSGEGFLA</sequence>
<dbReference type="PANTHER" id="PTHR31668">
    <property type="entry name" value="GLUCOSE TRANSPORT TRANSCRIPTION REGULATOR RGT1-RELATED-RELATED"/>
    <property type="match status" value="1"/>
</dbReference>
<accession>A0A395H036</accession>
<dbReference type="InterPro" id="IPR001138">
    <property type="entry name" value="Zn2Cys6_DnaBD"/>
</dbReference>
<dbReference type="GO" id="GO:0008270">
    <property type="term" value="F:zinc ion binding"/>
    <property type="evidence" value="ECO:0007669"/>
    <property type="project" value="InterPro"/>
</dbReference>
<keyword evidence="3" id="KW-0238">DNA-binding</keyword>
<keyword evidence="9" id="KW-1185">Reference proteome</keyword>
<keyword evidence="1" id="KW-0479">Metal-binding</keyword>
<dbReference type="Pfam" id="PF04082">
    <property type="entry name" value="Fungal_trans"/>
    <property type="match status" value="1"/>
</dbReference>
<gene>
    <name evidence="8" type="ORF">BO80DRAFT_382013</name>
</gene>
<evidence type="ECO:0000256" key="2">
    <source>
        <dbReference type="ARBA" id="ARBA00023015"/>
    </source>
</evidence>
<dbReference type="STRING" id="1448316.A0A395H036"/>
<evidence type="ECO:0000313" key="9">
    <source>
        <dbReference type="Proteomes" id="UP000249402"/>
    </source>
</evidence>
<evidence type="ECO:0000256" key="3">
    <source>
        <dbReference type="ARBA" id="ARBA00023125"/>
    </source>
</evidence>
<dbReference type="GeneID" id="37221734"/>
<evidence type="ECO:0000256" key="4">
    <source>
        <dbReference type="ARBA" id="ARBA00023163"/>
    </source>
</evidence>
<feature type="region of interest" description="Disordered" evidence="6">
    <location>
        <begin position="80"/>
        <end position="101"/>
    </location>
</feature>
<reference evidence="8 9" key="1">
    <citation type="submission" date="2018-02" db="EMBL/GenBank/DDBJ databases">
        <title>The genomes of Aspergillus section Nigri reveals drivers in fungal speciation.</title>
        <authorList>
            <consortium name="DOE Joint Genome Institute"/>
            <person name="Vesth T.C."/>
            <person name="Nybo J."/>
            <person name="Theobald S."/>
            <person name="Brandl J."/>
            <person name="Frisvad J.C."/>
            <person name="Nielsen K.F."/>
            <person name="Lyhne E.K."/>
            <person name="Kogle M.E."/>
            <person name="Kuo A."/>
            <person name="Riley R."/>
            <person name="Clum A."/>
            <person name="Nolan M."/>
            <person name="Lipzen A."/>
            <person name="Salamov A."/>
            <person name="Henrissat B."/>
            <person name="Wiebenga A."/>
            <person name="De vries R.P."/>
            <person name="Grigoriev I.V."/>
            <person name="Mortensen U.H."/>
            <person name="Andersen M.R."/>
            <person name="Baker S.E."/>
        </authorList>
    </citation>
    <scope>NUCLEOTIDE SEQUENCE [LARGE SCALE GENOMIC DNA]</scope>
    <source>
        <strain evidence="8 9">CBS 121593</strain>
    </source>
</reference>
<dbReference type="OrthoDB" id="2740448at2759"/>
<evidence type="ECO:0000256" key="1">
    <source>
        <dbReference type="ARBA" id="ARBA00022723"/>
    </source>
</evidence>
<evidence type="ECO:0000259" key="7">
    <source>
        <dbReference type="PROSITE" id="PS50048"/>
    </source>
</evidence>
<dbReference type="PROSITE" id="PS00463">
    <property type="entry name" value="ZN2_CY6_FUNGAL_1"/>
    <property type="match status" value="1"/>
</dbReference>